<dbReference type="KEGG" id="mrs:Murru_1472"/>
<dbReference type="Pfam" id="PF13648">
    <property type="entry name" value="Lipocalin_4"/>
    <property type="match status" value="1"/>
</dbReference>
<reference evidence="3" key="1">
    <citation type="submission" date="2011-08" db="EMBL/GenBank/DDBJ databases">
        <title>The complete genome of Muricauda ruestringensis DSM 13258.</title>
        <authorList>
            <person name="Lucas S."/>
            <person name="Han J."/>
            <person name="Lapidus A."/>
            <person name="Bruce D."/>
            <person name="Goodwin L."/>
            <person name="Pitluck S."/>
            <person name="Peters L."/>
            <person name="Kyrpides N."/>
            <person name="Mavromatis K."/>
            <person name="Ivanova N."/>
            <person name="Ovchinnikova G."/>
            <person name="Teshima H."/>
            <person name="Detter J.C."/>
            <person name="Tapia R."/>
            <person name="Han C."/>
            <person name="Land M."/>
            <person name="Hauser L."/>
            <person name="Markowitz V."/>
            <person name="Cheng J.-F."/>
            <person name="Hugenholtz P."/>
            <person name="Woyke T."/>
            <person name="Wu D."/>
            <person name="Spring S."/>
            <person name="Schroeder M."/>
            <person name="Brambilla E."/>
            <person name="Klenk H.-P."/>
            <person name="Eisen J.A."/>
        </authorList>
    </citation>
    <scope>NUCLEOTIDE SEQUENCE [LARGE SCALE GENOMIC DNA]</scope>
    <source>
        <strain evidence="3">DSM 13258 / LMG 19739 / B1</strain>
    </source>
</reference>
<reference evidence="2 3" key="2">
    <citation type="journal article" date="2012" name="Stand. Genomic Sci.">
        <title>Complete genome sequence of the facultatively anaerobic, appendaged bacterium Muricauda ruestringensis type strain (B1(T)).</title>
        <authorList>
            <person name="Huntemann M."/>
            <person name="Teshima H."/>
            <person name="Lapidus A."/>
            <person name="Nolan M."/>
            <person name="Lucas S."/>
            <person name="Hammon N."/>
            <person name="Deshpande S."/>
            <person name="Cheng J.F."/>
            <person name="Tapia R."/>
            <person name="Goodwin L.A."/>
            <person name="Pitluck S."/>
            <person name="Liolios K."/>
            <person name="Pagani I."/>
            <person name="Ivanova N."/>
            <person name="Mavromatis K."/>
            <person name="Mikhailova N."/>
            <person name="Pati A."/>
            <person name="Chen A."/>
            <person name="Palaniappan K."/>
            <person name="Land M."/>
            <person name="Hauser L."/>
            <person name="Pan C."/>
            <person name="Brambilla E.M."/>
            <person name="Rohde M."/>
            <person name="Spring S."/>
            <person name="Goker M."/>
            <person name="Detter J.C."/>
            <person name="Bristow J."/>
            <person name="Eisen J.A."/>
            <person name="Markowitz V."/>
            <person name="Hugenholtz P."/>
            <person name="Kyrpides N.C."/>
            <person name="Klenk H.P."/>
            <person name="Woyke T."/>
        </authorList>
    </citation>
    <scope>NUCLEOTIDE SEQUENCE [LARGE SCALE GENOMIC DNA]</scope>
    <source>
        <strain evidence="3">DSM 13258 / LMG 19739 / B1</strain>
    </source>
</reference>
<dbReference type="OrthoDB" id="211220at2"/>
<evidence type="ECO:0000259" key="1">
    <source>
        <dbReference type="Pfam" id="PF13648"/>
    </source>
</evidence>
<dbReference type="AlphaFoldDB" id="G2PQ48"/>
<dbReference type="STRING" id="886377.Murru_1472"/>
<feature type="domain" description="Lipocalin-like" evidence="1">
    <location>
        <begin position="137"/>
        <end position="223"/>
    </location>
</feature>
<gene>
    <name evidence="2" type="ordered locus">Murru_1472</name>
</gene>
<dbReference type="eggNOG" id="COG1520">
    <property type="taxonomic scope" value="Bacteria"/>
</dbReference>
<accession>G2PQ48</accession>
<evidence type="ECO:0000313" key="2">
    <source>
        <dbReference type="EMBL" id="AEM70513.1"/>
    </source>
</evidence>
<dbReference type="InterPro" id="IPR013783">
    <property type="entry name" value="Ig-like_fold"/>
</dbReference>
<protein>
    <recommendedName>
        <fullName evidence="1">Lipocalin-like domain-containing protein</fullName>
    </recommendedName>
</protein>
<evidence type="ECO:0000313" key="3">
    <source>
        <dbReference type="Proteomes" id="UP000008908"/>
    </source>
</evidence>
<dbReference type="RefSeq" id="WP_014032794.1">
    <property type="nucleotide sequence ID" value="NC_015945.1"/>
</dbReference>
<dbReference type="Proteomes" id="UP000008908">
    <property type="component" value="Chromosome"/>
</dbReference>
<dbReference type="InterPro" id="IPR036116">
    <property type="entry name" value="FN3_sf"/>
</dbReference>
<proteinExistence type="predicted"/>
<organism evidence="2 3">
    <name type="scientific">Allomuricauda ruestringensis (strain DSM 13258 / CIP 107369 / LMG 19739 / B1)</name>
    <name type="common">Muricauda ruestringensis</name>
    <dbReference type="NCBI Taxonomy" id="886377"/>
    <lineage>
        <taxon>Bacteria</taxon>
        <taxon>Pseudomonadati</taxon>
        <taxon>Bacteroidota</taxon>
        <taxon>Flavobacteriia</taxon>
        <taxon>Flavobacteriales</taxon>
        <taxon>Flavobacteriaceae</taxon>
        <taxon>Flagellimonas</taxon>
    </lineage>
</organism>
<keyword evidence="3" id="KW-1185">Reference proteome</keyword>
<name>G2PQ48_ALLRU</name>
<dbReference type="SUPFAM" id="SSF49265">
    <property type="entry name" value="Fibronectin type III"/>
    <property type="match status" value="1"/>
</dbReference>
<dbReference type="HOGENOM" id="CLU_1169623_0_0_10"/>
<dbReference type="PROSITE" id="PS51257">
    <property type="entry name" value="PROKAR_LIPOPROTEIN"/>
    <property type="match status" value="1"/>
</dbReference>
<dbReference type="InterPro" id="IPR024311">
    <property type="entry name" value="Lipocalin-like"/>
</dbReference>
<dbReference type="EMBL" id="CP002999">
    <property type="protein sequence ID" value="AEM70513.1"/>
    <property type="molecule type" value="Genomic_DNA"/>
</dbReference>
<sequence>MKRFKYITNFLSLSTVIILLGCSSDDGPSNRVPEQAVLISPADQSEGVDIENTDLQWQQVADPDGDVVSYDVYLDSVNPPLEAVATALNTTSYSITVPLGYETPYYWNVVAKDGSGGESQSGVGMFTTREAYPDELIVGKWFINEQIVNGMPDTITDCNKTSYFEFEANGTLSVVTYDGDPCVISSSTILQYSVPDAMTLVLSNGGTTESVPIISLTETELKIMLETTTQYNLIKED</sequence>
<dbReference type="Gene3D" id="2.60.40.10">
    <property type="entry name" value="Immunoglobulins"/>
    <property type="match status" value="1"/>
</dbReference>